<reference evidence="1" key="1">
    <citation type="submission" date="2021-05" db="EMBL/GenBank/DDBJ databases">
        <authorList>
            <person name="Alioto T."/>
            <person name="Alioto T."/>
            <person name="Gomez Garrido J."/>
        </authorList>
    </citation>
    <scope>NUCLEOTIDE SEQUENCE</scope>
</reference>
<sequence>MKRTRWRPSSSICTKRRRCFRLGGRCCRDIRRGTEIFARNPPPRTGRPVRRRSAPVCRSPRSCCGCAGRATRCTTSVARAGAFWCRTSTAGTMTTTTEGRSRWSSWWPPVRCWRLIRPLRRTRVPRRWKGCGATWRLPSVGRITTGSRSRSGARTFTRGRGFGAIWIWRSVATF</sequence>
<accession>A0A8D8F4A8</accession>
<protein>
    <submittedName>
        <fullName evidence="1">(northern house mosquito) hypothetical protein</fullName>
    </submittedName>
</protein>
<dbReference type="AlphaFoldDB" id="A0A8D8F4A8"/>
<dbReference type="EMBL" id="HBUE01032325">
    <property type="protein sequence ID" value="CAG6457140.1"/>
    <property type="molecule type" value="Transcribed_RNA"/>
</dbReference>
<proteinExistence type="predicted"/>
<evidence type="ECO:0000313" key="1">
    <source>
        <dbReference type="EMBL" id="CAG6457140.1"/>
    </source>
</evidence>
<dbReference type="EMBL" id="HBUE01032324">
    <property type="protein sequence ID" value="CAG6457138.1"/>
    <property type="molecule type" value="Transcribed_RNA"/>
</dbReference>
<name>A0A8D8F4A8_CULPI</name>
<organism evidence="1">
    <name type="scientific">Culex pipiens</name>
    <name type="common">House mosquito</name>
    <dbReference type="NCBI Taxonomy" id="7175"/>
    <lineage>
        <taxon>Eukaryota</taxon>
        <taxon>Metazoa</taxon>
        <taxon>Ecdysozoa</taxon>
        <taxon>Arthropoda</taxon>
        <taxon>Hexapoda</taxon>
        <taxon>Insecta</taxon>
        <taxon>Pterygota</taxon>
        <taxon>Neoptera</taxon>
        <taxon>Endopterygota</taxon>
        <taxon>Diptera</taxon>
        <taxon>Nematocera</taxon>
        <taxon>Culicoidea</taxon>
        <taxon>Culicidae</taxon>
        <taxon>Culicinae</taxon>
        <taxon>Culicini</taxon>
        <taxon>Culex</taxon>
        <taxon>Culex</taxon>
    </lineage>
</organism>